<comment type="subcellular location">
    <subcellularLocation>
        <location evidence="1 9">Cell membrane</location>
        <topology evidence="1 9">Multi-pass membrane protein</topology>
    </subcellularLocation>
</comment>
<evidence type="ECO:0000313" key="13">
    <source>
        <dbReference type="Proteomes" id="UP000016203"/>
    </source>
</evidence>
<dbReference type="PANTHER" id="PTHR30561">
    <property type="entry name" value="SMR FAMILY PROTON-DEPENDENT DRUG EFFLUX TRANSPORTER SUGE"/>
    <property type="match status" value="1"/>
</dbReference>
<gene>
    <name evidence="11" type="ORF">F896_01509</name>
    <name evidence="12" type="ORF">Q3V53_17035</name>
</gene>
<dbReference type="InterPro" id="IPR045324">
    <property type="entry name" value="Small_multidrug_res"/>
</dbReference>
<dbReference type="Pfam" id="PF00893">
    <property type="entry name" value="Multi_Drug_Res"/>
    <property type="match status" value="1"/>
</dbReference>
<dbReference type="GO" id="GO:0022857">
    <property type="term" value="F:transmembrane transporter activity"/>
    <property type="evidence" value="ECO:0007669"/>
    <property type="project" value="InterPro"/>
</dbReference>
<evidence type="ECO:0000256" key="8">
    <source>
        <dbReference type="ARBA" id="ARBA00039168"/>
    </source>
</evidence>
<dbReference type="EMBL" id="AQFL01000009">
    <property type="protein sequence ID" value="EOR08975.1"/>
    <property type="molecule type" value="Genomic_DNA"/>
</dbReference>
<protein>
    <recommendedName>
        <fullName evidence="8">Guanidinium exporter</fullName>
    </recommendedName>
</protein>
<dbReference type="GO" id="GO:0005886">
    <property type="term" value="C:plasma membrane"/>
    <property type="evidence" value="ECO:0007669"/>
    <property type="project" value="UniProtKB-SubCell"/>
</dbReference>
<evidence type="ECO:0000256" key="10">
    <source>
        <dbReference type="SAM" id="Phobius"/>
    </source>
</evidence>
<evidence type="ECO:0000256" key="6">
    <source>
        <dbReference type="ARBA" id="ARBA00023136"/>
    </source>
</evidence>
<evidence type="ECO:0000256" key="5">
    <source>
        <dbReference type="ARBA" id="ARBA00022989"/>
    </source>
</evidence>
<dbReference type="Gene3D" id="1.10.3730.20">
    <property type="match status" value="1"/>
</dbReference>
<evidence type="ECO:0000256" key="1">
    <source>
        <dbReference type="ARBA" id="ARBA00004651"/>
    </source>
</evidence>
<dbReference type="SUPFAM" id="SSF103481">
    <property type="entry name" value="Multidrug resistance efflux transporter EmrE"/>
    <property type="match status" value="1"/>
</dbReference>
<dbReference type="Proteomes" id="UP000016203">
    <property type="component" value="Unassembled WGS sequence"/>
</dbReference>
<dbReference type="RefSeq" id="WP_016163267.1">
    <property type="nucleotide sequence ID" value="NZ_JAKZGC010000003.1"/>
</dbReference>
<dbReference type="AlphaFoldDB" id="R9B3X7"/>
<keyword evidence="14" id="KW-1185">Reference proteome</keyword>
<evidence type="ECO:0000256" key="7">
    <source>
        <dbReference type="ARBA" id="ARBA00038151"/>
    </source>
</evidence>
<evidence type="ECO:0000256" key="9">
    <source>
        <dbReference type="RuleBase" id="RU003942"/>
    </source>
</evidence>
<dbReference type="InterPro" id="IPR037185">
    <property type="entry name" value="EmrE-like"/>
</dbReference>
<dbReference type="InterPro" id="IPR000390">
    <property type="entry name" value="Small_drug/metabolite_transptr"/>
</dbReference>
<accession>R9B3X7</accession>
<dbReference type="HOGENOM" id="CLU_133067_1_3_6"/>
<keyword evidence="5 10" id="KW-1133">Transmembrane helix</keyword>
<keyword evidence="4 9" id="KW-0812">Transmembrane</keyword>
<evidence type="ECO:0000313" key="14">
    <source>
        <dbReference type="Proteomes" id="UP001168902"/>
    </source>
</evidence>
<dbReference type="PANTHER" id="PTHR30561:SF0">
    <property type="entry name" value="GUANIDINIUM EXPORTER"/>
    <property type="match status" value="1"/>
</dbReference>
<evidence type="ECO:0000256" key="3">
    <source>
        <dbReference type="ARBA" id="ARBA00022475"/>
    </source>
</evidence>
<evidence type="ECO:0000256" key="4">
    <source>
        <dbReference type="ARBA" id="ARBA00022692"/>
    </source>
</evidence>
<comment type="similarity">
    <text evidence="7">Belongs to the drug/metabolite transporter (DMT) superfamily. Small multidrug resistance (SMR) (TC 2.A.7.1) family. Gdx/SugE subfamily.</text>
</comment>
<sequence>MAWLYLIVAGLLEIGWPLGLKYAQNPETRIIGAIAALFFIITSGFFLYLAQRKIPMGTAYAVWTSIGAIGTFMVGILFLEIHLLL</sequence>
<proteinExistence type="inferred from homology"/>
<evidence type="ECO:0000256" key="2">
    <source>
        <dbReference type="ARBA" id="ARBA00022448"/>
    </source>
</evidence>
<feature type="transmembrane region" description="Helical" evidence="10">
    <location>
        <begin position="60"/>
        <end position="79"/>
    </location>
</feature>
<organism evidence="11 13">
    <name type="scientific">Acinetobacter genomosp. 15BJ</name>
    <dbReference type="NCBI Taxonomy" id="106651"/>
    <lineage>
        <taxon>Bacteria</taxon>
        <taxon>Pseudomonadati</taxon>
        <taxon>Pseudomonadota</taxon>
        <taxon>Gammaproteobacteria</taxon>
        <taxon>Moraxellales</taxon>
        <taxon>Moraxellaceae</taxon>
        <taxon>Acinetobacter</taxon>
    </lineage>
</organism>
<keyword evidence="2" id="KW-0813">Transport</keyword>
<feature type="transmembrane region" description="Helical" evidence="10">
    <location>
        <begin position="29"/>
        <end position="48"/>
    </location>
</feature>
<reference evidence="12 14" key="2">
    <citation type="submission" date="2023-07" db="EMBL/GenBank/DDBJ databases">
        <title>A novel proteolytic Acinetobacter species.</title>
        <authorList>
            <person name="Nemec A."/>
            <person name="Radolfova-Krizova L."/>
        </authorList>
    </citation>
    <scope>NUCLEOTIDE SEQUENCE [LARGE SCALE GENOMIC DNA]</scope>
    <source>
        <strain evidence="12 14">NIPH 1865</strain>
    </source>
</reference>
<reference evidence="11 13" key="1">
    <citation type="submission" date="2013-03" db="EMBL/GenBank/DDBJ databases">
        <title>The Genome Sequence of Acinetobacter sp. CIP 110321.</title>
        <authorList>
            <consortium name="The Broad Institute Genome Sequencing Platform"/>
            <consortium name="The Broad Institute Genome Sequencing Center for Infectious Disease"/>
            <person name="Cerqueira G."/>
            <person name="Feldgarden M."/>
            <person name="Courvalin P."/>
            <person name="Perichon B."/>
            <person name="Grillot-Courvalin C."/>
            <person name="Clermont D."/>
            <person name="Rocha E."/>
            <person name="Yoon E.-J."/>
            <person name="Nemec A."/>
            <person name="Walker B."/>
            <person name="Young S.K."/>
            <person name="Zeng Q."/>
            <person name="Gargeya S."/>
            <person name="Fitzgerald M."/>
            <person name="Haas B."/>
            <person name="Abouelleil A."/>
            <person name="Alvarado L."/>
            <person name="Arachchi H.M."/>
            <person name="Berlin A.M."/>
            <person name="Chapman S.B."/>
            <person name="Dewar J."/>
            <person name="Goldberg J."/>
            <person name="Griggs A."/>
            <person name="Gujja S."/>
            <person name="Hansen M."/>
            <person name="Howarth C."/>
            <person name="Imamovic A."/>
            <person name="Larimer J."/>
            <person name="McCowan C."/>
            <person name="Murphy C."/>
            <person name="Neiman D."/>
            <person name="Pearson M."/>
            <person name="Priest M."/>
            <person name="Roberts A."/>
            <person name="Saif S."/>
            <person name="Shea T."/>
            <person name="Sisk P."/>
            <person name="Sykes S."/>
            <person name="Wortman J."/>
            <person name="Nusbaum C."/>
            <person name="Birren B."/>
        </authorList>
    </citation>
    <scope>NUCLEOTIDE SEQUENCE [LARGE SCALE GENOMIC DNA]</scope>
    <source>
        <strain evidence="11 13">CIP 110321</strain>
    </source>
</reference>
<keyword evidence="3" id="KW-1003">Cell membrane</keyword>
<evidence type="ECO:0000313" key="12">
    <source>
        <dbReference type="EMBL" id="MDO3658868.1"/>
    </source>
</evidence>
<dbReference type="PATRIC" id="fig|1217699.3.peg.1457"/>
<evidence type="ECO:0000313" key="11">
    <source>
        <dbReference type="EMBL" id="EOR08975.1"/>
    </source>
</evidence>
<dbReference type="Proteomes" id="UP001168902">
    <property type="component" value="Unassembled WGS sequence"/>
</dbReference>
<keyword evidence="6 10" id="KW-0472">Membrane</keyword>
<name>R9B3X7_9GAMM</name>
<comment type="caution">
    <text evidence="11">The sequence shown here is derived from an EMBL/GenBank/DDBJ whole genome shotgun (WGS) entry which is preliminary data.</text>
</comment>
<dbReference type="EMBL" id="JAUMJH010000055">
    <property type="protein sequence ID" value="MDO3658868.1"/>
    <property type="molecule type" value="Genomic_DNA"/>
</dbReference>